<keyword evidence="4" id="KW-0049">Antioxidant</keyword>
<evidence type="ECO:0000259" key="11">
    <source>
        <dbReference type="Pfam" id="PF00080"/>
    </source>
</evidence>
<dbReference type="InterPro" id="IPR018152">
    <property type="entry name" value="SOD_Cu/Zn_BS"/>
</dbReference>
<dbReference type="PROSITE" id="PS00332">
    <property type="entry name" value="SOD_CU_ZN_2"/>
    <property type="match status" value="1"/>
</dbReference>
<comment type="catalytic activity">
    <reaction evidence="8 9">
        <text>2 superoxide + 2 H(+) = H2O2 + O2</text>
        <dbReference type="Rhea" id="RHEA:20696"/>
        <dbReference type="ChEBI" id="CHEBI:15378"/>
        <dbReference type="ChEBI" id="CHEBI:15379"/>
        <dbReference type="ChEBI" id="CHEBI:16240"/>
        <dbReference type="ChEBI" id="CHEBI:18421"/>
        <dbReference type="EC" id="1.15.1.1"/>
    </reaction>
</comment>
<name>A0A8J4Y100_CHIOP</name>
<dbReference type="CDD" id="cd00305">
    <property type="entry name" value="Cu-Zn_Superoxide_Dismutase"/>
    <property type="match status" value="1"/>
</dbReference>
<evidence type="ECO:0000256" key="7">
    <source>
        <dbReference type="ARBA" id="ARBA00023157"/>
    </source>
</evidence>
<evidence type="ECO:0000256" key="1">
    <source>
        <dbReference type="ARBA" id="ARBA00010457"/>
    </source>
</evidence>
<dbReference type="Pfam" id="PF00080">
    <property type="entry name" value="Sod_Cu"/>
    <property type="match status" value="1"/>
</dbReference>
<dbReference type="EMBL" id="JACEEZ010016454">
    <property type="protein sequence ID" value="KAG0718198.1"/>
    <property type="molecule type" value="Genomic_DNA"/>
</dbReference>
<dbReference type="InterPro" id="IPR024134">
    <property type="entry name" value="SOD_Cu/Zn_/chaperone"/>
</dbReference>
<comment type="function">
    <text evidence="9">Destroys radicals which are normally produced within the cells and which are toxic to biological systems.</text>
</comment>
<protein>
    <recommendedName>
        <fullName evidence="9">Superoxide dismutase [Cu-Zn]</fullName>
        <ecNumber evidence="9">1.15.1.1</ecNumber>
    </recommendedName>
</protein>
<keyword evidence="6 9" id="KW-0186">Copper</keyword>
<comment type="cofactor">
    <cofactor evidence="9">
        <name>Zn(2+)</name>
        <dbReference type="ChEBI" id="CHEBI:29105"/>
    </cofactor>
    <text evidence="9">Binds 1 zinc ion per subunit.</text>
</comment>
<evidence type="ECO:0000256" key="8">
    <source>
        <dbReference type="ARBA" id="ARBA00049204"/>
    </source>
</evidence>
<evidence type="ECO:0000256" key="2">
    <source>
        <dbReference type="ARBA" id="ARBA00022723"/>
    </source>
</evidence>
<dbReference type="PRINTS" id="PR00068">
    <property type="entry name" value="CUZNDISMTASE"/>
</dbReference>
<keyword evidence="3 9" id="KW-0862">Zinc</keyword>
<evidence type="ECO:0000256" key="4">
    <source>
        <dbReference type="ARBA" id="ARBA00022862"/>
    </source>
</evidence>
<dbReference type="EC" id="1.15.1.1" evidence="9"/>
<evidence type="ECO:0000256" key="9">
    <source>
        <dbReference type="RuleBase" id="RU000393"/>
    </source>
</evidence>
<keyword evidence="5 9" id="KW-0560">Oxidoreductase</keyword>
<dbReference type="Proteomes" id="UP000770661">
    <property type="component" value="Unassembled WGS sequence"/>
</dbReference>
<proteinExistence type="inferred from homology"/>
<dbReference type="SUPFAM" id="SSF49329">
    <property type="entry name" value="Cu,Zn superoxide dismutase-like"/>
    <property type="match status" value="1"/>
</dbReference>
<evidence type="ECO:0000256" key="10">
    <source>
        <dbReference type="SAM" id="SignalP"/>
    </source>
</evidence>
<evidence type="ECO:0000256" key="6">
    <source>
        <dbReference type="ARBA" id="ARBA00023008"/>
    </source>
</evidence>
<feature type="signal peptide" evidence="10">
    <location>
        <begin position="1"/>
        <end position="19"/>
    </location>
</feature>
<dbReference type="InterPro" id="IPR036423">
    <property type="entry name" value="SOD-like_Cu/Zn_dom_sf"/>
</dbReference>
<evidence type="ECO:0000256" key="3">
    <source>
        <dbReference type="ARBA" id="ARBA00022833"/>
    </source>
</evidence>
<evidence type="ECO:0000313" key="12">
    <source>
        <dbReference type="EMBL" id="KAG0718198.1"/>
    </source>
</evidence>
<comment type="similarity">
    <text evidence="1 9">Belongs to the Cu-Zn superoxide dismutase family.</text>
</comment>
<dbReference type="GO" id="GO:0005507">
    <property type="term" value="F:copper ion binding"/>
    <property type="evidence" value="ECO:0007669"/>
    <property type="project" value="InterPro"/>
</dbReference>
<keyword evidence="2 9" id="KW-0479">Metal-binding</keyword>
<dbReference type="AlphaFoldDB" id="A0A8J4Y100"/>
<dbReference type="PROSITE" id="PS00087">
    <property type="entry name" value="SOD_CU_ZN_1"/>
    <property type="match status" value="1"/>
</dbReference>
<dbReference type="FunFam" id="2.60.40.200:FF:000003">
    <property type="entry name" value="Superoxide dismutase [Cu-Zn], chloroplastic"/>
    <property type="match status" value="1"/>
</dbReference>
<keyword evidence="10" id="KW-0732">Signal</keyword>
<keyword evidence="7" id="KW-1015">Disulfide bond</keyword>
<dbReference type="GO" id="GO:0004784">
    <property type="term" value="F:superoxide dismutase activity"/>
    <property type="evidence" value="ECO:0007669"/>
    <property type="project" value="UniProtKB-EC"/>
</dbReference>
<organism evidence="12 13">
    <name type="scientific">Chionoecetes opilio</name>
    <name type="common">Atlantic snow crab</name>
    <name type="synonym">Cancer opilio</name>
    <dbReference type="NCBI Taxonomy" id="41210"/>
    <lineage>
        <taxon>Eukaryota</taxon>
        <taxon>Metazoa</taxon>
        <taxon>Ecdysozoa</taxon>
        <taxon>Arthropoda</taxon>
        <taxon>Crustacea</taxon>
        <taxon>Multicrustacea</taxon>
        <taxon>Malacostraca</taxon>
        <taxon>Eumalacostraca</taxon>
        <taxon>Eucarida</taxon>
        <taxon>Decapoda</taxon>
        <taxon>Pleocyemata</taxon>
        <taxon>Brachyura</taxon>
        <taxon>Eubrachyura</taxon>
        <taxon>Majoidea</taxon>
        <taxon>Majidae</taxon>
        <taxon>Chionoecetes</taxon>
    </lineage>
</organism>
<dbReference type="OrthoDB" id="2015551at2759"/>
<feature type="chain" id="PRO_5035178659" description="Superoxide dismutase [Cu-Zn]" evidence="10">
    <location>
        <begin position="20"/>
        <end position="222"/>
    </location>
</feature>
<accession>A0A8J4Y100</accession>
<comment type="caution">
    <text evidence="12">The sequence shown here is derived from an EMBL/GenBank/DDBJ whole genome shotgun (WGS) entry which is preliminary data.</text>
</comment>
<evidence type="ECO:0000256" key="5">
    <source>
        <dbReference type="ARBA" id="ARBA00023002"/>
    </source>
</evidence>
<gene>
    <name evidence="12" type="primary">SODC_1</name>
    <name evidence="12" type="ORF">GWK47_052891</name>
</gene>
<evidence type="ECO:0000313" key="13">
    <source>
        <dbReference type="Proteomes" id="UP000770661"/>
    </source>
</evidence>
<feature type="domain" description="Superoxide dismutase copper/zinc binding" evidence="11">
    <location>
        <begin position="84"/>
        <end position="219"/>
    </location>
</feature>
<keyword evidence="13" id="KW-1185">Reference proteome</keyword>
<dbReference type="PANTHER" id="PTHR10003">
    <property type="entry name" value="SUPEROXIDE DISMUTASE CU-ZN -RELATED"/>
    <property type="match status" value="1"/>
</dbReference>
<comment type="cofactor">
    <cofactor evidence="9">
        <name>Cu cation</name>
        <dbReference type="ChEBI" id="CHEBI:23378"/>
    </cofactor>
    <text evidence="9">Binds 1 copper ion per subunit.</text>
</comment>
<dbReference type="Gene3D" id="2.60.40.200">
    <property type="entry name" value="Superoxide dismutase, copper/zinc binding domain"/>
    <property type="match status" value="1"/>
</dbReference>
<dbReference type="InterPro" id="IPR001424">
    <property type="entry name" value="SOD_Cu_Zn_dom"/>
</dbReference>
<reference evidence="12" key="1">
    <citation type="submission" date="2020-07" db="EMBL/GenBank/DDBJ databases">
        <title>The High-quality genome of the commercially important snow crab, Chionoecetes opilio.</title>
        <authorList>
            <person name="Jeong J.-H."/>
            <person name="Ryu S."/>
        </authorList>
    </citation>
    <scope>NUCLEOTIDE SEQUENCE</scope>
    <source>
        <strain evidence="12">MADBK_172401_WGS</strain>
        <tissue evidence="12">Digestive gland</tissue>
    </source>
</reference>
<sequence>MTLLVAVVVVVTGAPQSPARTQRQVVVTNPDNYPSLLYINSAAGRGQHTNTSGSPIFELILYPADPSPPTPRHALVVLGGGEATGTLTLTQEAPPTGPVHIEGVISNLTEGKHGFHIHEKGSLENGCVSAKGHYNPHMRNHGNPKHLERHVGDLGNIVADPTGTALVNITDPLLTLVGPRSIIGRAVVVHAGVDDLGLGGHSSSLTTGNAGGRVGCGVIGHA</sequence>